<keyword evidence="2" id="KW-0812">Transmembrane</keyword>
<feature type="transmembrane region" description="Helical" evidence="2">
    <location>
        <begin position="315"/>
        <end position="337"/>
    </location>
</feature>
<dbReference type="InterPro" id="IPR000595">
    <property type="entry name" value="cNMP-bd_dom"/>
</dbReference>
<protein>
    <submittedName>
        <fullName evidence="4">Cyclic nucleotide-gated cation beta-1 isoform X1</fullName>
    </submittedName>
</protein>
<dbReference type="GO" id="GO:0044877">
    <property type="term" value="F:protein-containing complex binding"/>
    <property type="evidence" value="ECO:0007669"/>
    <property type="project" value="TreeGrafter"/>
</dbReference>
<dbReference type="SUPFAM" id="SSF51206">
    <property type="entry name" value="cAMP-binding domain-like"/>
    <property type="match status" value="1"/>
</dbReference>
<dbReference type="SUPFAM" id="SSF81324">
    <property type="entry name" value="Voltage-gated potassium channels"/>
    <property type="match status" value="1"/>
</dbReference>
<dbReference type="Pfam" id="PF00027">
    <property type="entry name" value="cNMP_binding"/>
    <property type="match status" value="1"/>
</dbReference>
<feature type="transmembrane region" description="Helical" evidence="2">
    <location>
        <begin position="245"/>
        <end position="266"/>
    </location>
</feature>
<dbReference type="CDD" id="cd00038">
    <property type="entry name" value="CAP_ED"/>
    <property type="match status" value="1"/>
</dbReference>
<evidence type="ECO:0000256" key="1">
    <source>
        <dbReference type="ARBA" id="ARBA00023286"/>
    </source>
</evidence>
<feature type="transmembrane region" description="Helical" evidence="2">
    <location>
        <begin position="286"/>
        <end position="303"/>
    </location>
</feature>
<sequence>MAVVHPIRSHHHLQTLTPQDSFDQTNTTVVNLIIENQDSSNYHNYRLKNTEYTGVKLLLINRFGLYYDGDFKFKTLLSYTIDEYGTTYFIAMFLVTVACLWNAYMIPLRWAFIYGTIIPSGNFSSKIERIPNSDIFYILDLIADTIYIFDIFLIQSHKQYISKGQGVKMRDIKNTVCYYLHSNGFYLDVISIFVPWLPELQYFATKRYHPIFRLTRYLKFHRFHQFLMLIQHRLQYAQMFRQIRVLFQILIITHTLGCVFFLYYVTQGQRTDGIFAGFIAVETQDLHPLIFSFYWGFVIITNIHNQARPSNEGQYIFMIICHFIGSLHMAYVFAVFVSSLRVGNWHRTSFRLKAQRARCVFTLFKGKIEATKIRKTVTDYYEYGQENHVELLENEVLNYFPKKIRTNLAEECYLKILKRVYLFKNLSQSFFLRLLQSFENRIYLPNELVYKKDDIGNELFIITKGKVYLIESGRNIGTLIRGQLFGYHELFPQMPSERFRSCNAKTEGFTHLLVFHKRTIDRILDQFPKDSIAIHKTVLNMDKVFKGERMRAFPKFGMELTVTDRITHKLIKIFRKLHAINNIYIQINTRDESVSSDSETEIYSRKIPNINNKTRPNIITKYVDDCVVNDVTERPAANIFKRQTSAQRQMYLSPNRCLETLRNNVLSPK</sequence>
<evidence type="ECO:0000259" key="3">
    <source>
        <dbReference type="PROSITE" id="PS50042"/>
    </source>
</evidence>
<dbReference type="PANTHER" id="PTHR45638:SF11">
    <property type="entry name" value="CYCLIC NUCLEOTIDE-GATED CATION CHANNEL SUBUNIT A"/>
    <property type="match status" value="1"/>
</dbReference>
<evidence type="ECO:0000313" key="4">
    <source>
        <dbReference type="EMBL" id="KAI6653239.1"/>
    </source>
</evidence>
<dbReference type="GO" id="GO:0005221">
    <property type="term" value="F:intracellularly cyclic nucleotide-activated monoatomic cation channel activity"/>
    <property type="evidence" value="ECO:0007669"/>
    <property type="project" value="InterPro"/>
</dbReference>
<feature type="transmembrane region" description="Helical" evidence="2">
    <location>
        <begin position="84"/>
        <end position="104"/>
    </location>
</feature>
<dbReference type="SMART" id="SM00100">
    <property type="entry name" value="cNMP"/>
    <property type="match status" value="1"/>
</dbReference>
<comment type="caution">
    <text evidence="4">The sequence shown here is derived from an EMBL/GenBank/DDBJ whole genome shotgun (WGS) entry which is preliminary data.</text>
</comment>
<evidence type="ECO:0000256" key="2">
    <source>
        <dbReference type="SAM" id="Phobius"/>
    </source>
</evidence>
<keyword evidence="1" id="KW-0406">Ion transport</keyword>
<dbReference type="Proteomes" id="UP001165289">
    <property type="component" value="Unassembled WGS sequence"/>
</dbReference>
<accession>A0AAV7JXQ4</accession>
<dbReference type="PANTHER" id="PTHR45638">
    <property type="entry name" value="CYCLIC NUCLEOTIDE-GATED CATION CHANNEL SUBUNIT A"/>
    <property type="match status" value="1"/>
</dbReference>
<keyword evidence="2" id="KW-0472">Membrane</keyword>
<dbReference type="InterPro" id="IPR018490">
    <property type="entry name" value="cNMP-bd_dom_sf"/>
</dbReference>
<keyword evidence="1" id="KW-0407">Ion channel</keyword>
<name>A0AAV7JXQ4_9METZ</name>
<keyword evidence="1" id="KW-1071">Ligand-gated ion channel</keyword>
<dbReference type="InterPro" id="IPR050866">
    <property type="entry name" value="CNG_cation_channel"/>
</dbReference>
<keyword evidence="5" id="KW-1185">Reference proteome</keyword>
<reference evidence="4 5" key="1">
    <citation type="journal article" date="2023" name="BMC Biol.">
        <title>The compact genome of the sponge Oopsacas minuta (Hexactinellida) is lacking key metazoan core genes.</title>
        <authorList>
            <person name="Santini S."/>
            <person name="Schenkelaars Q."/>
            <person name="Jourda C."/>
            <person name="Duchesne M."/>
            <person name="Belahbib H."/>
            <person name="Rocher C."/>
            <person name="Selva M."/>
            <person name="Riesgo A."/>
            <person name="Vervoort M."/>
            <person name="Leys S.P."/>
            <person name="Kodjabachian L."/>
            <person name="Le Bivic A."/>
            <person name="Borchiellini C."/>
            <person name="Claverie J.M."/>
            <person name="Renard E."/>
        </authorList>
    </citation>
    <scope>NUCLEOTIDE SEQUENCE [LARGE SCALE GENOMIC DNA]</scope>
    <source>
        <strain evidence="4">SPO-2</strain>
    </source>
</reference>
<proteinExistence type="predicted"/>
<dbReference type="Gene3D" id="1.10.287.70">
    <property type="match status" value="1"/>
</dbReference>
<keyword evidence="2" id="KW-1133">Transmembrane helix</keyword>
<organism evidence="4 5">
    <name type="scientific">Oopsacas minuta</name>
    <dbReference type="NCBI Taxonomy" id="111878"/>
    <lineage>
        <taxon>Eukaryota</taxon>
        <taxon>Metazoa</taxon>
        <taxon>Porifera</taxon>
        <taxon>Hexactinellida</taxon>
        <taxon>Hexasterophora</taxon>
        <taxon>Lyssacinosida</taxon>
        <taxon>Leucopsacidae</taxon>
        <taxon>Oopsacas</taxon>
    </lineage>
</organism>
<keyword evidence="1" id="KW-0813">Transport</keyword>
<evidence type="ECO:0000313" key="5">
    <source>
        <dbReference type="Proteomes" id="UP001165289"/>
    </source>
</evidence>
<dbReference type="InterPro" id="IPR014710">
    <property type="entry name" value="RmlC-like_jellyroll"/>
</dbReference>
<dbReference type="EMBL" id="JAKMXF010000288">
    <property type="protein sequence ID" value="KAI6653239.1"/>
    <property type="molecule type" value="Genomic_DNA"/>
</dbReference>
<gene>
    <name evidence="4" type="ORF">LOD99_3764</name>
</gene>
<dbReference type="PROSITE" id="PS50042">
    <property type="entry name" value="CNMP_BINDING_3"/>
    <property type="match status" value="1"/>
</dbReference>
<dbReference type="AlphaFoldDB" id="A0AAV7JXQ4"/>
<dbReference type="Gene3D" id="2.60.120.10">
    <property type="entry name" value="Jelly Rolls"/>
    <property type="match status" value="1"/>
</dbReference>
<feature type="domain" description="Cyclic nucleotide-binding" evidence="3">
    <location>
        <begin position="422"/>
        <end position="524"/>
    </location>
</feature>
<feature type="transmembrane region" description="Helical" evidence="2">
    <location>
        <begin position="135"/>
        <end position="154"/>
    </location>
</feature>